<gene>
    <name evidence="1" type="ORF">AT705_00750</name>
</gene>
<dbReference type="KEGG" id="prr:AT705_00750"/>
<protein>
    <recommendedName>
        <fullName evidence="3">Gluconate 2-dehydrogenase subunit 3 family protein</fullName>
    </recommendedName>
</protein>
<dbReference type="AlphaFoldDB" id="A0A0U3HVF7"/>
<evidence type="ECO:0008006" key="3">
    <source>
        <dbReference type="Google" id="ProtNLM"/>
    </source>
</evidence>
<proteinExistence type="predicted"/>
<sequence>MQRRSFLKLLALSSYPLSLKESYAFQTHLPSSKTKRILVNLIDTLIPEDGHPGAVQLNIPDKFQESLTRVERVKLTEFLSLLDTNYPQLFSKVSTTQVSLRNRVVEQMFRMNRLRYEHRLLRFILERSYDLYYTHPDINKLYLGQISPQPNGYRL</sequence>
<organism evidence="1 2">
    <name type="scientific">Pseudoalteromonas rubra</name>
    <dbReference type="NCBI Taxonomy" id="43658"/>
    <lineage>
        <taxon>Bacteria</taxon>
        <taxon>Pseudomonadati</taxon>
        <taxon>Pseudomonadota</taxon>
        <taxon>Gammaproteobacteria</taxon>
        <taxon>Alteromonadales</taxon>
        <taxon>Pseudoalteromonadaceae</taxon>
        <taxon>Pseudoalteromonas</taxon>
    </lineage>
</organism>
<dbReference type="Proteomes" id="UP000069015">
    <property type="component" value="Chromosome 1"/>
</dbReference>
<dbReference type="EMBL" id="CP013611">
    <property type="protein sequence ID" value="ALU41574.1"/>
    <property type="molecule type" value="Genomic_DNA"/>
</dbReference>
<evidence type="ECO:0000313" key="2">
    <source>
        <dbReference type="Proteomes" id="UP000069015"/>
    </source>
</evidence>
<name>A0A0U3HVF7_9GAMM</name>
<reference evidence="1 2" key="1">
    <citation type="submission" date="2015-12" db="EMBL/GenBank/DDBJ databases">
        <title>Complete genome sequence of Pseudoalteromonas rubra SCSIO 6842, harboring a conjugative plasmid.</title>
        <authorList>
            <person name="Li B."/>
            <person name="Wang X."/>
        </authorList>
    </citation>
    <scope>NUCLEOTIDE SEQUENCE [LARGE SCALE GENOMIC DNA]</scope>
    <source>
        <strain evidence="1 2">SCSIO 6842</strain>
    </source>
</reference>
<accession>A0A0U3HVF7</accession>
<dbReference type="RefSeq" id="WP_058795074.1">
    <property type="nucleotide sequence ID" value="NZ_CP013611.1"/>
</dbReference>
<evidence type="ECO:0000313" key="1">
    <source>
        <dbReference type="EMBL" id="ALU41574.1"/>
    </source>
</evidence>